<accession>A0A9J6CPA3</accession>
<reference evidence="2" key="1">
    <citation type="submission" date="2021-03" db="EMBL/GenBank/DDBJ databases">
        <title>Chromosome level genome of the anhydrobiotic midge Polypedilum vanderplanki.</title>
        <authorList>
            <person name="Yoshida Y."/>
            <person name="Kikawada T."/>
            <person name="Gusev O."/>
        </authorList>
    </citation>
    <scope>NUCLEOTIDE SEQUENCE</scope>
    <source>
        <strain evidence="2">NIAS01</strain>
        <tissue evidence="2">Whole body or cell culture</tissue>
    </source>
</reference>
<feature type="chain" id="PRO_5039908729" evidence="1">
    <location>
        <begin position="19"/>
        <end position="200"/>
    </location>
</feature>
<keyword evidence="3" id="KW-1185">Reference proteome</keyword>
<comment type="caution">
    <text evidence="2">The sequence shown here is derived from an EMBL/GenBank/DDBJ whole genome shotgun (WGS) entry which is preliminary data.</text>
</comment>
<dbReference type="SUPFAM" id="SSF50814">
    <property type="entry name" value="Lipocalins"/>
    <property type="match status" value="1"/>
</dbReference>
<name>A0A9J6CPA3_POLVA</name>
<dbReference type="Proteomes" id="UP001107558">
    <property type="component" value="Chromosome 1"/>
</dbReference>
<sequence>MFKNFLFIFLVLSHKFCAFLTDHVPLPFNGKCPRFDHCTDKGLIYDPKQIVGYNYLISSVPYFFQVEEKCTWYNFTEYSNSSLLMQKYETNILTNKLRQTNGILEYKSDGNTFVKYTDLEIPFNFKTVRVTPDYHVVVGCNDCGFLSKTGAGVYAYGFSKVPWPSCKIIQAITEKFEECGIQKKYIKIENQDGCGQCRKL</sequence>
<evidence type="ECO:0000313" key="3">
    <source>
        <dbReference type="Proteomes" id="UP001107558"/>
    </source>
</evidence>
<feature type="signal peptide" evidence="1">
    <location>
        <begin position="1"/>
        <end position="18"/>
    </location>
</feature>
<gene>
    <name evidence="2" type="ORF">PVAND_013077</name>
</gene>
<keyword evidence="1" id="KW-0732">Signal</keyword>
<evidence type="ECO:0000313" key="2">
    <source>
        <dbReference type="EMBL" id="KAG5683813.1"/>
    </source>
</evidence>
<dbReference type="InterPro" id="IPR012674">
    <property type="entry name" value="Calycin"/>
</dbReference>
<dbReference type="Gene3D" id="2.40.128.20">
    <property type="match status" value="1"/>
</dbReference>
<dbReference type="AlphaFoldDB" id="A0A9J6CPA3"/>
<proteinExistence type="predicted"/>
<dbReference type="EMBL" id="JADBJN010000001">
    <property type="protein sequence ID" value="KAG5683813.1"/>
    <property type="molecule type" value="Genomic_DNA"/>
</dbReference>
<protein>
    <submittedName>
        <fullName evidence="2">Uncharacterized protein</fullName>
    </submittedName>
</protein>
<evidence type="ECO:0000256" key="1">
    <source>
        <dbReference type="SAM" id="SignalP"/>
    </source>
</evidence>
<organism evidence="2 3">
    <name type="scientific">Polypedilum vanderplanki</name>
    <name type="common">Sleeping chironomid midge</name>
    <dbReference type="NCBI Taxonomy" id="319348"/>
    <lineage>
        <taxon>Eukaryota</taxon>
        <taxon>Metazoa</taxon>
        <taxon>Ecdysozoa</taxon>
        <taxon>Arthropoda</taxon>
        <taxon>Hexapoda</taxon>
        <taxon>Insecta</taxon>
        <taxon>Pterygota</taxon>
        <taxon>Neoptera</taxon>
        <taxon>Endopterygota</taxon>
        <taxon>Diptera</taxon>
        <taxon>Nematocera</taxon>
        <taxon>Chironomoidea</taxon>
        <taxon>Chironomidae</taxon>
        <taxon>Chironominae</taxon>
        <taxon>Polypedilum</taxon>
        <taxon>Polypedilum</taxon>
    </lineage>
</organism>